<evidence type="ECO:0000256" key="2">
    <source>
        <dbReference type="ARBA" id="ARBA00023204"/>
    </source>
</evidence>
<keyword evidence="5" id="KW-0547">Nucleotide-binding</keyword>
<dbReference type="RefSeq" id="WP_122086218.1">
    <property type="nucleotide sequence ID" value="NZ_CBCRWO010000018.1"/>
</dbReference>
<dbReference type="Pfam" id="PF13555">
    <property type="entry name" value="AAA_29"/>
    <property type="match status" value="1"/>
</dbReference>
<sequence length="1111" mass="124721">MTTIPGQFRLSRVQVYNWGTFNGLHSVDIAREGYLITGPSGSGKSTLIDAISAILVPPSKRSFNAAADNQKRSGRTMITYCRGAWRREHSEDLDELTRSYLRNGATWSGVLLRYENGTGETITACRLMFLAANAHADQDITDLYLLLPRDADLTEFETLAVKNLPITQAKQDYGDALNVGRKHPQFIAALQRALGIADSGALELLHRTQSAKTLGDLNHLMRTFMLPEPDTFAVAKQAAENFTALHGAYTAVVNAREQIEHLVPVREAAHAREEIARATAVVAEEQAWLDPFVFGWKAQFAERACERHRNDLEALGGAITAGEAEVETLRSEREELRQLIDGKQDTGLAKAEMTRDSRRTRLDQVNKAAEAFASRLRVLQLTPPGSAEEFARISHQLGKDLHNLCAQHDAEDAKATTAIQLVGKLQETQTAFKTELQTLHKYSSAMDSRLLRARAIIADAAGIREKDLPFVADLISVSQGEGAWQGAAERVMGGFARTLLVPEEHYRAVSTAIDATHLGAKLQYTRITPEQEFAAPRSFQHGTLGTKIDVADGRFYNWVQSQLARRFDHQCCESLDEFRRARRAVTRNGQVKHSEADHVKDDRRRIDDTSTWVLWGNLDDKIDALHVELQRVGKELAQAEQARDTAKRRMKTARDQISTVERLQETTDFSEIDTATAARLLAESQELVDRLTDGNAEVAELKKQFKVREKRLGQAQGHLNGLIEQRGGLRQKLEQAEQALAEAQARLERGAPPEEVHGRLSKRAGTIDEKNIDRVHEQLRKAITAELDELNRRDLKCESRMLDAMHRYLHKWESRKGDLQADKSYQQAFLSELDRLETENLPSFEQEFKDLLQEQTRTHFGRLRRLIREAASNTRKSIQTINDSLAQVEFYPDTHLQIEVREAQPQIARKFIELIDATLDGMINEADLEDSERRFHTIREVIEAVTISDTTSAREQKLRLDTRQHVKFLGVEYGTDGVRGAVYDSAEGLSGGQAQKLSSFCLAAALRYRLTGMGANPSQANKSVVEVEDAMYPRFGTIVLDEAFDRADAEFTRAAMGAFRKFGFHMILATPEKLLQTVQDYIGGVLMVECPDRKHSQTSCLTIEEALDENL</sequence>
<keyword evidence="2" id="KW-0234">DNA repair</keyword>
<dbReference type="EMBL" id="RDRE01000015">
    <property type="protein sequence ID" value="RMD18527.1"/>
    <property type="molecule type" value="Genomic_DNA"/>
</dbReference>
<keyword evidence="4" id="KW-0175">Coiled coil</keyword>
<dbReference type="CDD" id="cd00267">
    <property type="entry name" value="ABC_ATPase"/>
    <property type="match status" value="1"/>
</dbReference>
<accession>A0ABX9UI51</accession>
<evidence type="ECO:0000313" key="5">
    <source>
        <dbReference type="EMBL" id="RMD18527.1"/>
    </source>
</evidence>
<evidence type="ECO:0000313" key="6">
    <source>
        <dbReference type="Proteomes" id="UP000266886"/>
    </source>
</evidence>
<dbReference type="Proteomes" id="UP000266886">
    <property type="component" value="Unassembled WGS sequence"/>
</dbReference>
<keyword evidence="5" id="KW-0067">ATP-binding</keyword>
<feature type="coiled-coil region" evidence="4">
    <location>
        <begin position="319"/>
        <end position="346"/>
    </location>
</feature>
<feature type="coiled-coil region" evidence="4">
    <location>
        <begin position="622"/>
        <end position="746"/>
    </location>
</feature>
<proteinExistence type="predicted"/>
<dbReference type="PANTHER" id="PTHR32182:SF0">
    <property type="entry name" value="DNA REPLICATION AND REPAIR PROTEIN RECF"/>
    <property type="match status" value="1"/>
</dbReference>
<gene>
    <name evidence="5" type="ORF">EAW56_09045</name>
</gene>
<dbReference type="SUPFAM" id="SSF52540">
    <property type="entry name" value="P-loop containing nucleoside triphosphate hydrolases"/>
    <property type="match status" value="2"/>
</dbReference>
<evidence type="ECO:0000256" key="3">
    <source>
        <dbReference type="ARBA" id="ARBA00023236"/>
    </source>
</evidence>
<organism evidence="5 6">
    <name type="scientific">Corynebacterium gottingense</name>
    <dbReference type="NCBI Taxonomy" id="2041036"/>
    <lineage>
        <taxon>Bacteria</taxon>
        <taxon>Bacillati</taxon>
        <taxon>Actinomycetota</taxon>
        <taxon>Actinomycetes</taxon>
        <taxon>Mycobacteriales</taxon>
        <taxon>Corynebacteriaceae</taxon>
        <taxon>Corynebacterium</taxon>
    </lineage>
</organism>
<reference evidence="5 6" key="1">
    <citation type="submission" date="2018-10" db="EMBL/GenBank/DDBJ databases">
        <title>Whole genome sequence of Corynebacterium gottingense DSM 130494T.</title>
        <authorList>
            <person name="Bernier A.-M."/>
            <person name="Bernard K."/>
        </authorList>
    </citation>
    <scope>NUCLEOTIDE SEQUENCE [LARGE SCALE GENOMIC DNA]</scope>
    <source>
        <strain evidence="5 6">DSM 103494</strain>
    </source>
</reference>
<comment type="caution">
    <text evidence="5">The sequence shown here is derived from an EMBL/GenBank/DDBJ whole genome shotgun (WGS) entry which is preliminary data.</text>
</comment>
<keyword evidence="1" id="KW-0227">DNA damage</keyword>
<dbReference type="GO" id="GO:0005524">
    <property type="term" value="F:ATP binding"/>
    <property type="evidence" value="ECO:0007669"/>
    <property type="project" value="UniProtKB-KW"/>
</dbReference>
<evidence type="ECO:0000256" key="4">
    <source>
        <dbReference type="SAM" id="Coils"/>
    </source>
</evidence>
<dbReference type="PANTHER" id="PTHR32182">
    <property type="entry name" value="DNA REPLICATION AND REPAIR PROTEIN RECF"/>
    <property type="match status" value="1"/>
</dbReference>
<keyword evidence="3" id="KW-0742">SOS response</keyword>
<protein>
    <submittedName>
        <fullName evidence="5">ATP-binding protein</fullName>
    </submittedName>
</protein>
<name>A0ABX9UI51_9CORY</name>
<keyword evidence="6" id="KW-1185">Reference proteome</keyword>
<dbReference type="Gene3D" id="3.40.50.300">
    <property type="entry name" value="P-loop containing nucleotide triphosphate hydrolases"/>
    <property type="match status" value="1"/>
</dbReference>
<dbReference type="Pfam" id="PF13558">
    <property type="entry name" value="SbcC_Walker_B"/>
    <property type="match status" value="1"/>
</dbReference>
<evidence type="ECO:0000256" key="1">
    <source>
        <dbReference type="ARBA" id="ARBA00022763"/>
    </source>
</evidence>
<dbReference type="InterPro" id="IPR027417">
    <property type="entry name" value="P-loop_NTPase"/>
</dbReference>